<evidence type="ECO:0000259" key="14">
    <source>
        <dbReference type="PROSITE" id="PS50109"/>
    </source>
</evidence>
<keyword evidence="9" id="KW-0067">ATP-binding</keyword>
<keyword evidence="5" id="KW-0808">Transferase</keyword>
<keyword evidence="6 13" id="KW-0812">Transmembrane</keyword>
<evidence type="ECO:0000256" key="1">
    <source>
        <dbReference type="ARBA" id="ARBA00000085"/>
    </source>
</evidence>
<keyword evidence="10 13" id="KW-1133">Transmembrane helix</keyword>
<dbReference type="PANTHER" id="PTHR43065">
    <property type="entry name" value="SENSOR HISTIDINE KINASE"/>
    <property type="match status" value="1"/>
</dbReference>
<dbReference type="InterPro" id="IPR011620">
    <property type="entry name" value="Sig_transdc_His_kinase_LytS_TM"/>
</dbReference>
<evidence type="ECO:0000256" key="10">
    <source>
        <dbReference type="ARBA" id="ARBA00022989"/>
    </source>
</evidence>
<gene>
    <name evidence="15" type="primary">kinB</name>
    <name evidence="15" type="ORF">GCM10008967_13320</name>
</gene>
<comment type="caution">
    <text evidence="15">The sequence shown here is derived from an EMBL/GenBank/DDBJ whole genome shotgun (WGS) entry which is preliminary data.</text>
</comment>
<evidence type="ECO:0000256" key="2">
    <source>
        <dbReference type="ARBA" id="ARBA00004651"/>
    </source>
</evidence>
<evidence type="ECO:0000256" key="4">
    <source>
        <dbReference type="ARBA" id="ARBA00022475"/>
    </source>
</evidence>
<feature type="transmembrane region" description="Helical" evidence="13">
    <location>
        <begin position="96"/>
        <end position="115"/>
    </location>
</feature>
<feature type="transmembrane region" description="Helical" evidence="13">
    <location>
        <begin position="6"/>
        <end position="23"/>
    </location>
</feature>
<comment type="subcellular location">
    <subcellularLocation>
        <location evidence="2">Cell membrane</location>
        <topology evidence="2">Multi-pass membrane protein</topology>
    </subcellularLocation>
</comment>
<dbReference type="CDD" id="cd00082">
    <property type="entry name" value="HisKA"/>
    <property type="match status" value="1"/>
</dbReference>
<keyword evidence="7" id="KW-0547">Nucleotide-binding</keyword>
<evidence type="ECO:0000313" key="15">
    <source>
        <dbReference type="EMBL" id="GAA0324127.1"/>
    </source>
</evidence>
<evidence type="ECO:0000313" key="16">
    <source>
        <dbReference type="Proteomes" id="UP001500782"/>
    </source>
</evidence>
<feature type="transmembrane region" description="Helical" evidence="13">
    <location>
        <begin position="66"/>
        <end position="87"/>
    </location>
</feature>
<dbReference type="EMBL" id="BAAADJ010000014">
    <property type="protein sequence ID" value="GAA0324127.1"/>
    <property type="molecule type" value="Genomic_DNA"/>
</dbReference>
<dbReference type="GO" id="GO:0016301">
    <property type="term" value="F:kinase activity"/>
    <property type="evidence" value="ECO:0007669"/>
    <property type="project" value="UniProtKB-KW"/>
</dbReference>
<dbReference type="InterPro" id="IPR005467">
    <property type="entry name" value="His_kinase_dom"/>
</dbReference>
<evidence type="ECO:0000256" key="9">
    <source>
        <dbReference type="ARBA" id="ARBA00022840"/>
    </source>
</evidence>
<evidence type="ECO:0000256" key="5">
    <source>
        <dbReference type="ARBA" id="ARBA00022679"/>
    </source>
</evidence>
<dbReference type="InterPro" id="IPR036097">
    <property type="entry name" value="HisK_dim/P_sf"/>
</dbReference>
<reference evidence="15 16" key="1">
    <citation type="journal article" date="2019" name="Int. J. Syst. Evol. Microbiol.">
        <title>The Global Catalogue of Microorganisms (GCM) 10K type strain sequencing project: providing services to taxonomists for standard genome sequencing and annotation.</title>
        <authorList>
            <consortium name="The Broad Institute Genomics Platform"/>
            <consortium name="The Broad Institute Genome Sequencing Center for Infectious Disease"/>
            <person name="Wu L."/>
            <person name="Ma J."/>
        </authorList>
    </citation>
    <scope>NUCLEOTIDE SEQUENCE [LARGE SCALE GENOMIC DNA]</scope>
    <source>
        <strain evidence="15 16">JCM 9731</strain>
    </source>
</reference>
<feature type="domain" description="Histidine kinase" evidence="14">
    <location>
        <begin position="211"/>
        <end position="337"/>
    </location>
</feature>
<evidence type="ECO:0000256" key="12">
    <source>
        <dbReference type="ARBA" id="ARBA00023136"/>
    </source>
</evidence>
<evidence type="ECO:0000256" key="3">
    <source>
        <dbReference type="ARBA" id="ARBA00012438"/>
    </source>
</evidence>
<keyword evidence="8 15" id="KW-0418">Kinase</keyword>
<proteinExistence type="predicted"/>
<evidence type="ECO:0000256" key="11">
    <source>
        <dbReference type="ARBA" id="ARBA00023012"/>
    </source>
</evidence>
<evidence type="ECO:0000256" key="13">
    <source>
        <dbReference type="SAM" id="Phobius"/>
    </source>
</evidence>
<feature type="transmembrane region" description="Helical" evidence="13">
    <location>
        <begin position="165"/>
        <end position="187"/>
    </location>
</feature>
<keyword evidence="12 13" id="KW-0472">Membrane</keyword>
<keyword evidence="16" id="KW-1185">Reference proteome</keyword>
<evidence type="ECO:0000256" key="6">
    <source>
        <dbReference type="ARBA" id="ARBA00022692"/>
    </source>
</evidence>
<dbReference type="Gene3D" id="1.10.287.130">
    <property type="match status" value="1"/>
</dbReference>
<keyword evidence="4" id="KW-1003">Cell membrane</keyword>
<feature type="transmembrane region" description="Helical" evidence="13">
    <location>
        <begin position="127"/>
        <end position="144"/>
    </location>
</feature>
<dbReference type="RefSeq" id="WP_343797518.1">
    <property type="nucleotide sequence ID" value="NZ_BAAADJ010000014.1"/>
</dbReference>
<name>A0ABN0W3G8_9BACI</name>
<keyword evidence="11" id="KW-0902">Two-component regulatory system</keyword>
<dbReference type="PROSITE" id="PS50109">
    <property type="entry name" value="HIS_KIN"/>
    <property type="match status" value="1"/>
</dbReference>
<dbReference type="InterPro" id="IPR036890">
    <property type="entry name" value="HATPase_C_sf"/>
</dbReference>
<dbReference type="SUPFAM" id="SSF47384">
    <property type="entry name" value="Homodimeric domain of signal transducing histidine kinase"/>
    <property type="match status" value="1"/>
</dbReference>
<evidence type="ECO:0000256" key="7">
    <source>
        <dbReference type="ARBA" id="ARBA00022741"/>
    </source>
</evidence>
<dbReference type="EC" id="2.7.13.3" evidence="3"/>
<evidence type="ECO:0000256" key="8">
    <source>
        <dbReference type="ARBA" id="ARBA00022777"/>
    </source>
</evidence>
<dbReference type="Pfam" id="PF07694">
    <property type="entry name" value="5TM-5TMR_LYT"/>
    <property type="match status" value="1"/>
</dbReference>
<sequence length="337" mass="38011">MLAEQLILHVLIVLTPFLIYSVFYENKKIGRMNILLGILNGLAATFVMFFPIYSHGLYFDLRYVPLIIATLYGGPLSGGIVLIMILLKRTLMGGDALIFGYIGAILGILLPLLLYKTFLKCPPRMRVGIAILVGVWPTVFNLLISYYNVGRTLEGPAFIDRIQDLLILGAIQTIAIGFVAILTEIIFERNEIRDKIQRTEKLNTLGELAASIAHEVRNPLTVVKGFLQLMKQEEVGKKQEYFTLVLTELGRAEQIINDYLNFAKPKLENIEILKLNTIIDDVWHLLEPMAVKEGIQLEYDNEHPFYLKTDRNQLKQALVNIIKNAIEATPDGGKISI</sequence>
<organism evidence="15 16">
    <name type="scientific">Bacillus carboniphilus</name>
    <dbReference type="NCBI Taxonomy" id="86663"/>
    <lineage>
        <taxon>Bacteria</taxon>
        <taxon>Bacillati</taxon>
        <taxon>Bacillota</taxon>
        <taxon>Bacilli</taxon>
        <taxon>Bacillales</taxon>
        <taxon>Bacillaceae</taxon>
        <taxon>Bacillus</taxon>
    </lineage>
</organism>
<dbReference type="PANTHER" id="PTHR43065:SF46">
    <property type="entry name" value="C4-DICARBOXYLATE TRANSPORT SENSOR PROTEIN DCTB"/>
    <property type="match status" value="1"/>
</dbReference>
<feature type="transmembrane region" description="Helical" evidence="13">
    <location>
        <begin position="35"/>
        <end position="54"/>
    </location>
</feature>
<dbReference type="Gene3D" id="3.30.565.10">
    <property type="entry name" value="Histidine kinase-like ATPase, C-terminal domain"/>
    <property type="match status" value="1"/>
</dbReference>
<dbReference type="InterPro" id="IPR003661">
    <property type="entry name" value="HisK_dim/P_dom"/>
</dbReference>
<comment type="catalytic activity">
    <reaction evidence="1">
        <text>ATP + protein L-histidine = ADP + protein N-phospho-L-histidine.</text>
        <dbReference type="EC" id="2.7.13.3"/>
    </reaction>
</comment>
<protein>
    <recommendedName>
        <fullName evidence="3">histidine kinase</fullName>
        <ecNumber evidence="3">2.7.13.3</ecNumber>
    </recommendedName>
</protein>
<accession>A0ABN0W3G8</accession>
<dbReference type="SMART" id="SM00388">
    <property type="entry name" value="HisKA"/>
    <property type="match status" value="1"/>
</dbReference>
<dbReference type="Pfam" id="PF00512">
    <property type="entry name" value="HisKA"/>
    <property type="match status" value="1"/>
</dbReference>
<dbReference type="Proteomes" id="UP001500782">
    <property type="component" value="Unassembled WGS sequence"/>
</dbReference>
<dbReference type="SUPFAM" id="SSF55874">
    <property type="entry name" value="ATPase domain of HSP90 chaperone/DNA topoisomerase II/histidine kinase"/>
    <property type="match status" value="1"/>
</dbReference>